<dbReference type="GO" id="GO:0005886">
    <property type="term" value="C:plasma membrane"/>
    <property type="evidence" value="ECO:0007669"/>
    <property type="project" value="UniProtKB-SubCell"/>
</dbReference>
<dbReference type="InterPro" id="IPR036259">
    <property type="entry name" value="MFS_trans_sf"/>
</dbReference>
<accession>A0A930V0P6</accession>
<evidence type="ECO:0000256" key="5">
    <source>
        <dbReference type="ARBA" id="ARBA00023136"/>
    </source>
</evidence>
<keyword evidence="8" id="KW-1185">Reference proteome</keyword>
<organism evidence="7 8">
    <name type="scientific">Nocardioides acrostichi</name>
    <dbReference type="NCBI Taxonomy" id="2784339"/>
    <lineage>
        <taxon>Bacteria</taxon>
        <taxon>Bacillati</taxon>
        <taxon>Actinomycetota</taxon>
        <taxon>Actinomycetes</taxon>
        <taxon>Propionibacteriales</taxon>
        <taxon>Nocardioidaceae</taxon>
        <taxon>Nocardioides</taxon>
    </lineage>
</organism>
<evidence type="ECO:0000313" key="7">
    <source>
        <dbReference type="EMBL" id="MBF4161716.1"/>
    </source>
</evidence>
<feature type="transmembrane region" description="Helical" evidence="6">
    <location>
        <begin position="281"/>
        <end position="299"/>
    </location>
</feature>
<reference evidence="7" key="1">
    <citation type="submission" date="2020-11" db="EMBL/GenBank/DDBJ databases">
        <title>Nocardioides sp. CBS4Y-1, whole genome shotgun sequence.</title>
        <authorList>
            <person name="Tuo L."/>
        </authorList>
    </citation>
    <scope>NUCLEOTIDE SEQUENCE</scope>
    <source>
        <strain evidence="7">CBS4Y-1</strain>
    </source>
</reference>
<dbReference type="PANTHER" id="PTHR23513">
    <property type="entry name" value="INTEGRAL MEMBRANE EFFLUX PROTEIN-RELATED"/>
    <property type="match status" value="1"/>
</dbReference>
<keyword evidence="2" id="KW-1003">Cell membrane</keyword>
<sequence length="416" mass="43559">MHRTLGPLAHPDFRWLTLGATISRAGTALTVVALAFAVLDLGGSASDLGLVVGAYALTEVITTLLGGVLGDRVPRQVMLEGASVASALGHAVIAASLLGGWASLPLLAVLGMANGVFSALGGPSSQAMTPLTVPAAELSRAIAVRRISANLATIGGFSLAGLLVAWWGAGAVIALDAASYLLAALCFWRLRVPQVLPEQHTSMLSDLTVGLREVRRHAWLWLLIGQALLYHLFFGGAQGVLGPIVVGDDFGREAWGWALAALMGGFVVGGLLTLRWRPRHALFVGTVCLSLTACFPLAMAWSPTVAGVLVGAFLHGLGLEIFSVWWDTSIQQQIPPETLARVYSLDMVGSFVMRPVGLALTGPVAELVGLRTWLVVIGLVIGVSSLLTCLVPDVRNLVRREEGAEPERGAAEPITA</sequence>
<dbReference type="Pfam" id="PF07690">
    <property type="entry name" value="MFS_1"/>
    <property type="match status" value="1"/>
</dbReference>
<evidence type="ECO:0000256" key="1">
    <source>
        <dbReference type="ARBA" id="ARBA00004651"/>
    </source>
</evidence>
<evidence type="ECO:0000256" key="2">
    <source>
        <dbReference type="ARBA" id="ARBA00022475"/>
    </source>
</evidence>
<evidence type="ECO:0000256" key="4">
    <source>
        <dbReference type="ARBA" id="ARBA00022989"/>
    </source>
</evidence>
<feature type="transmembrane region" description="Helical" evidence="6">
    <location>
        <begin position="305"/>
        <end position="326"/>
    </location>
</feature>
<evidence type="ECO:0000256" key="3">
    <source>
        <dbReference type="ARBA" id="ARBA00022692"/>
    </source>
</evidence>
<dbReference type="EMBL" id="JADIVZ010000003">
    <property type="protein sequence ID" value="MBF4161716.1"/>
    <property type="molecule type" value="Genomic_DNA"/>
</dbReference>
<dbReference type="GO" id="GO:0022857">
    <property type="term" value="F:transmembrane transporter activity"/>
    <property type="evidence" value="ECO:0007669"/>
    <property type="project" value="InterPro"/>
</dbReference>
<proteinExistence type="predicted"/>
<gene>
    <name evidence="7" type="ORF">ISG29_08435</name>
</gene>
<name>A0A930V0P6_9ACTN</name>
<dbReference type="PANTHER" id="PTHR23513:SF11">
    <property type="entry name" value="STAPHYLOFERRIN A TRANSPORTER"/>
    <property type="match status" value="1"/>
</dbReference>
<keyword evidence="5 6" id="KW-0472">Membrane</keyword>
<evidence type="ECO:0000313" key="8">
    <source>
        <dbReference type="Proteomes" id="UP000656804"/>
    </source>
</evidence>
<feature type="transmembrane region" description="Helical" evidence="6">
    <location>
        <begin position="218"/>
        <end position="234"/>
    </location>
</feature>
<comment type="caution">
    <text evidence="7">The sequence shown here is derived from an EMBL/GenBank/DDBJ whole genome shotgun (WGS) entry which is preliminary data.</text>
</comment>
<keyword evidence="4 6" id="KW-1133">Transmembrane helix</keyword>
<feature type="transmembrane region" description="Helical" evidence="6">
    <location>
        <begin position="254"/>
        <end position="274"/>
    </location>
</feature>
<dbReference type="SUPFAM" id="SSF103473">
    <property type="entry name" value="MFS general substrate transporter"/>
    <property type="match status" value="1"/>
</dbReference>
<dbReference type="CDD" id="cd06173">
    <property type="entry name" value="MFS_MefA_like"/>
    <property type="match status" value="1"/>
</dbReference>
<feature type="transmembrane region" description="Helical" evidence="6">
    <location>
        <begin position="372"/>
        <end position="391"/>
    </location>
</feature>
<protein>
    <submittedName>
        <fullName evidence="7">MFS transporter</fullName>
    </submittedName>
</protein>
<comment type="subcellular location">
    <subcellularLocation>
        <location evidence="1">Cell membrane</location>
        <topology evidence="1">Multi-pass membrane protein</topology>
    </subcellularLocation>
</comment>
<feature type="transmembrane region" description="Helical" evidence="6">
    <location>
        <begin position="173"/>
        <end position="190"/>
    </location>
</feature>
<dbReference type="Gene3D" id="1.20.1250.20">
    <property type="entry name" value="MFS general substrate transporter like domains"/>
    <property type="match status" value="1"/>
</dbReference>
<dbReference type="RefSeq" id="WP_194502982.1">
    <property type="nucleotide sequence ID" value="NZ_JADIVZ010000003.1"/>
</dbReference>
<dbReference type="AlphaFoldDB" id="A0A930V0P6"/>
<feature type="transmembrane region" description="Helical" evidence="6">
    <location>
        <begin position="48"/>
        <end position="70"/>
    </location>
</feature>
<feature type="transmembrane region" description="Helical" evidence="6">
    <location>
        <begin position="21"/>
        <end position="42"/>
    </location>
</feature>
<keyword evidence="3 6" id="KW-0812">Transmembrane</keyword>
<dbReference type="InterPro" id="IPR011701">
    <property type="entry name" value="MFS"/>
</dbReference>
<dbReference type="Proteomes" id="UP000656804">
    <property type="component" value="Unassembled WGS sequence"/>
</dbReference>
<evidence type="ECO:0000256" key="6">
    <source>
        <dbReference type="SAM" id="Phobius"/>
    </source>
</evidence>
<feature type="transmembrane region" description="Helical" evidence="6">
    <location>
        <begin position="338"/>
        <end position="360"/>
    </location>
</feature>